<dbReference type="AlphaFoldDB" id="A0A095VUE0"/>
<name>A0A095VUE0_9GAMM</name>
<feature type="binding site" description="distal binding residue" evidence="5">
    <location>
        <position position="71"/>
    </location>
    <ligand>
        <name>heme</name>
        <dbReference type="ChEBI" id="CHEBI:30413"/>
    </ligand>
    <ligandPart>
        <name>Fe</name>
        <dbReference type="ChEBI" id="CHEBI:18248"/>
    </ligandPart>
</feature>
<comment type="caution">
    <text evidence="6">The sequence shown here is derived from an EMBL/GenBank/DDBJ whole genome shotgun (WGS) entry which is preliminary data.</text>
</comment>
<dbReference type="SUPFAM" id="SSF46458">
    <property type="entry name" value="Globin-like"/>
    <property type="match status" value="1"/>
</dbReference>
<dbReference type="Proteomes" id="UP000029640">
    <property type="component" value="Unassembled WGS sequence"/>
</dbReference>
<evidence type="ECO:0000313" key="7">
    <source>
        <dbReference type="Proteomes" id="UP000029640"/>
    </source>
</evidence>
<dbReference type="Gene3D" id="1.10.490.10">
    <property type="entry name" value="Globins"/>
    <property type="match status" value="1"/>
</dbReference>
<proteinExistence type="predicted"/>
<gene>
    <name evidence="6" type="ORF">HRUBRA_00458</name>
</gene>
<dbReference type="HOGENOM" id="CLU_104957_3_1_6"/>
<accession>A0A095VUE0</accession>
<evidence type="ECO:0000256" key="4">
    <source>
        <dbReference type="ARBA" id="ARBA00023004"/>
    </source>
</evidence>
<dbReference type="Pfam" id="PF01152">
    <property type="entry name" value="Bac_globin"/>
    <property type="match status" value="1"/>
</dbReference>
<reference evidence="6 7" key="1">
    <citation type="journal article" date="2014" name="Genome Announc.">
        <title>Genome Sequence of Gammaproteobacterial Pseudohaliea rubra Type Strain DSM 19751, Isolated from Coastal Seawater of the Mediterranean Sea.</title>
        <authorList>
            <person name="Spring S."/>
            <person name="Fiebig A."/>
            <person name="Riedel T."/>
            <person name="Goker M."/>
            <person name="Klenk H.P."/>
        </authorList>
    </citation>
    <scope>NUCLEOTIDE SEQUENCE [LARGE SCALE GENOMIC DNA]</scope>
    <source>
        <strain evidence="6 7">DSM 19751</strain>
    </source>
</reference>
<keyword evidence="7" id="KW-1185">Reference proteome</keyword>
<dbReference type="GO" id="GO:0019825">
    <property type="term" value="F:oxygen binding"/>
    <property type="evidence" value="ECO:0007669"/>
    <property type="project" value="InterPro"/>
</dbReference>
<dbReference type="CDD" id="cd08916">
    <property type="entry name" value="TrHb3_P"/>
    <property type="match status" value="1"/>
</dbReference>
<dbReference type="eggNOG" id="COG2346">
    <property type="taxonomic scope" value="Bacteria"/>
</dbReference>
<evidence type="ECO:0000256" key="3">
    <source>
        <dbReference type="ARBA" id="ARBA00022723"/>
    </source>
</evidence>
<evidence type="ECO:0000256" key="1">
    <source>
        <dbReference type="ARBA" id="ARBA00022448"/>
    </source>
</evidence>
<protein>
    <submittedName>
        <fullName evidence="6">SEC-independent protein translocase protein TATC</fullName>
    </submittedName>
</protein>
<dbReference type="PATRIC" id="fig|1265313.6.peg.455"/>
<evidence type="ECO:0000256" key="5">
    <source>
        <dbReference type="PIRSR" id="PIRSR601486-1"/>
    </source>
</evidence>
<evidence type="ECO:0000313" key="6">
    <source>
        <dbReference type="EMBL" id="KGE04985.1"/>
    </source>
</evidence>
<organism evidence="6 7">
    <name type="scientific">Pseudohaliea rubra DSM 19751</name>
    <dbReference type="NCBI Taxonomy" id="1265313"/>
    <lineage>
        <taxon>Bacteria</taxon>
        <taxon>Pseudomonadati</taxon>
        <taxon>Pseudomonadota</taxon>
        <taxon>Gammaproteobacteria</taxon>
        <taxon>Cellvibrionales</taxon>
        <taxon>Halieaceae</taxon>
        <taxon>Pseudohaliea</taxon>
    </lineage>
</organism>
<dbReference type="RefSeq" id="WP_035513905.1">
    <property type="nucleotide sequence ID" value="NZ_KN234746.1"/>
</dbReference>
<evidence type="ECO:0000256" key="2">
    <source>
        <dbReference type="ARBA" id="ARBA00022617"/>
    </source>
</evidence>
<sequence length="134" mass="15238">MPRPDLDSPEQIAAFVDRFYARLLADPALRPIFIDAAAIDLPTHLPRIRAYWRKMLLGERGGYQRHTMNIHRAVHARRPFSAADFERWLALFTETLDSYYAGPVAERARRLASRIAANMQAGLDATSDEGQGMR</sequence>
<dbReference type="InterPro" id="IPR001486">
    <property type="entry name" value="Hemoglobin_trunc"/>
</dbReference>
<keyword evidence="2 5" id="KW-0349">Heme</keyword>
<dbReference type="EMBL" id="AUVB01000013">
    <property type="protein sequence ID" value="KGE04985.1"/>
    <property type="molecule type" value="Genomic_DNA"/>
</dbReference>
<dbReference type="GO" id="GO:0046872">
    <property type="term" value="F:metal ion binding"/>
    <property type="evidence" value="ECO:0007669"/>
    <property type="project" value="UniProtKB-KW"/>
</dbReference>
<dbReference type="GO" id="GO:0020037">
    <property type="term" value="F:heme binding"/>
    <property type="evidence" value="ECO:0007669"/>
    <property type="project" value="InterPro"/>
</dbReference>
<keyword evidence="1" id="KW-0813">Transport</keyword>
<dbReference type="STRING" id="1265313.HRUBRA_00458"/>
<keyword evidence="3 5" id="KW-0479">Metal-binding</keyword>
<dbReference type="InterPro" id="IPR009050">
    <property type="entry name" value="Globin-like_sf"/>
</dbReference>
<dbReference type="OrthoDB" id="25954at2"/>
<keyword evidence="4 5" id="KW-0408">Iron</keyword>
<dbReference type="InterPro" id="IPR012292">
    <property type="entry name" value="Globin/Proto"/>
</dbReference>